<feature type="domain" description="Helix-turn-helix" evidence="1">
    <location>
        <begin position="7"/>
        <end position="55"/>
    </location>
</feature>
<protein>
    <recommendedName>
        <fullName evidence="1">Helix-turn-helix domain-containing protein</fullName>
    </recommendedName>
</protein>
<sequence>MINYNKYMTVRMLHQYIKLSESYIYKKVSSNTIPHIKVNRSTLFDKDIIDHWLANGCEMREDLPQLIKL</sequence>
<organism evidence="2 3">
    <name type="scientific">Flavobacterium ammoniigenes</name>
    <dbReference type="NCBI Taxonomy" id="1751095"/>
    <lineage>
        <taxon>Bacteria</taxon>
        <taxon>Pseudomonadati</taxon>
        <taxon>Bacteroidota</taxon>
        <taxon>Flavobacteriia</taxon>
        <taxon>Flavobacteriales</taxon>
        <taxon>Flavobacteriaceae</taxon>
        <taxon>Flavobacterium</taxon>
    </lineage>
</organism>
<dbReference type="NCBIfam" id="TIGR01764">
    <property type="entry name" value="excise"/>
    <property type="match status" value="1"/>
</dbReference>
<evidence type="ECO:0000313" key="2">
    <source>
        <dbReference type="EMBL" id="BDB54086.1"/>
    </source>
</evidence>
<evidence type="ECO:0000313" key="3">
    <source>
        <dbReference type="Proteomes" id="UP001319867"/>
    </source>
</evidence>
<name>A0ABN6KXR9_9FLAO</name>
<gene>
    <name evidence="2" type="ORF">GENT5_03910</name>
</gene>
<reference evidence="2 3" key="2">
    <citation type="journal article" date="2022" name="Microorganisms">
        <title>Complete Genome Sequences of Two Flavobacterium ammonificans Strains and a Flavobacterium ammoniigenes Strain of Ammonifying Bacterioplankton Isolated from Surface River Water.</title>
        <authorList>
            <person name="Suda W."/>
            <person name="Ogata Y."/>
            <person name="Shindo C."/>
            <person name="Watanabe K."/>
        </authorList>
    </citation>
    <scope>NUCLEOTIDE SEQUENCE [LARGE SCALE GENOMIC DNA]</scope>
    <source>
        <strain evidence="2 3">GENT5</strain>
    </source>
</reference>
<reference evidence="2 3" key="1">
    <citation type="journal article" date="2022" name="Int. J. Syst. Evol. Microbiol.">
        <title>Flavobacterium ammonificans sp. nov. and Flavobacterium ammoniigenes sp. nov., ammonifying bacteria isolated from surface river water.</title>
        <authorList>
            <person name="Watanabe K."/>
            <person name="Kitamura T."/>
            <person name="Ogata Y."/>
            <person name="Shindo C."/>
            <person name="Suda W."/>
        </authorList>
    </citation>
    <scope>NUCLEOTIDE SEQUENCE [LARGE SCALE GENOMIC DNA]</scope>
    <source>
        <strain evidence="2 3">GENT5</strain>
    </source>
</reference>
<keyword evidence="3" id="KW-1185">Reference proteome</keyword>
<dbReference type="Pfam" id="PF12728">
    <property type="entry name" value="HTH_17"/>
    <property type="match status" value="1"/>
</dbReference>
<proteinExistence type="predicted"/>
<accession>A0ABN6KXR9</accession>
<dbReference type="InterPro" id="IPR041657">
    <property type="entry name" value="HTH_17"/>
</dbReference>
<dbReference type="Proteomes" id="UP001319867">
    <property type="component" value="Chromosome"/>
</dbReference>
<dbReference type="EMBL" id="AP025184">
    <property type="protein sequence ID" value="BDB54086.1"/>
    <property type="molecule type" value="Genomic_DNA"/>
</dbReference>
<evidence type="ECO:0000259" key="1">
    <source>
        <dbReference type="Pfam" id="PF12728"/>
    </source>
</evidence>
<dbReference type="InterPro" id="IPR010093">
    <property type="entry name" value="SinI_DNA-bd"/>
</dbReference>